<evidence type="ECO:0000256" key="2">
    <source>
        <dbReference type="SAM" id="MobiDB-lite"/>
    </source>
</evidence>
<keyword evidence="5" id="KW-1185">Reference proteome</keyword>
<comment type="caution">
    <text evidence="4">The sequence shown here is derived from an EMBL/GenBank/DDBJ whole genome shotgun (WGS) entry which is preliminary data.</text>
</comment>
<proteinExistence type="predicted"/>
<evidence type="ECO:0000256" key="3">
    <source>
        <dbReference type="SAM" id="SignalP"/>
    </source>
</evidence>
<evidence type="ECO:0000256" key="1">
    <source>
        <dbReference type="SAM" id="Coils"/>
    </source>
</evidence>
<keyword evidence="3" id="KW-0732">Signal</keyword>
<evidence type="ECO:0000313" key="5">
    <source>
        <dbReference type="Proteomes" id="UP000556026"/>
    </source>
</evidence>
<feature type="region of interest" description="Disordered" evidence="2">
    <location>
        <begin position="41"/>
        <end position="81"/>
    </location>
</feature>
<feature type="chain" id="PRO_5028064208" description="Lipoprotein" evidence="3">
    <location>
        <begin position="25"/>
        <end position="178"/>
    </location>
</feature>
<evidence type="ECO:0008006" key="6">
    <source>
        <dbReference type="Google" id="ProtNLM"/>
    </source>
</evidence>
<sequence length="178" mass="19789">MATYRDLRGRVMFVRRFLTLSVLALCAGCASVNGWWQGRGAHREPEKKSQPAELKQPAQGEPAGPPKAVKKAPAGKTGTATADQVLFRRALLALKPSRETVVSKRGRQLLTRLKREYPASPWSAEAAPILELIEIADELSRENRELKATNDSLSAEVEELNGNIEKMKRLDMELEKAR</sequence>
<protein>
    <recommendedName>
        <fullName evidence="6">Lipoprotein</fullName>
    </recommendedName>
</protein>
<accession>A0A6V8MDT2</accession>
<feature type="signal peptide" evidence="3">
    <location>
        <begin position="1"/>
        <end position="24"/>
    </location>
</feature>
<dbReference type="EMBL" id="BLXX01000001">
    <property type="protein sequence ID" value="GFO58155.1"/>
    <property type="molecule type" value="Genomic_DNA"/>
</dbReference>
<keyword evidence="1" id="KW-0175">Coiled coil</keyword>
<feature type="coiled-coil region" evidence="1">
    <location>
        <begin position="129"/>
        <end position="177"/>
    </location>
</feature>
<feature type="compositionally biased region" description="Basic and acidic residues" evidence="2">
    <location>
        <begin position="41"/>
        <end position="50"/>
    </location>
</feature>
<reference evidence="5" key="1">
    <citation type="submission" date="2020-06" db="EMBL/GenBank/DDBJ databases">
        <title>Draft genomic sequence of Geomonas sp. Red330.</title>
        <authorList>
            <person name="Itoh H."/>
            <person name="Zhenxing X."/>
            <person name="Ushijima N."/>
            <person name="Masuda Y."/>
            <person name="Shiratori Y."/>
            <person name="Senoo K."/>
        </authorList>
    </citation>
    <scope>NUCLEOTIDE SEQUENCE [LARGE SCALE GENOMIC DNA]</scope>
    <source>
        <strain evidence="5">Red330</strain>
    </source>
</reference>
<feature type="compositionally biased region" description="Low complexity" evidence="2">
    <location>
        <begin position="71"/>
        <end position="81"/>
    </location>
</feature>
<dbReference type="AlphaFoldDB" id="A0A6V8MDT2"/>
<gene>
    <name evidence="4" type="ORF">GMST_04800</name>
</gene>
<name>A0A6V8MDT2_9BACT</name>
<evidence type="ECO:0000313" key="4">
    <source>
        <dbReference type="EMBL" id="GFO58155.1"/>
    </source>
</evidence>
<organism evidence="4 5">
    <name type="scientific">Geomonas silvestris</name>
    <dbReference type="NCBI Taxonomy" id="2740184"/>
    <lineage>
        <taxon>Bacteria</taxon>
        <taxon>Pseudomonadati</taxon>
        <taxon>Thermodesulfobacteriota</taxon>
        <taxon>Desulfuromonadia</taxon>
        <taxon>Geobacterales</taxon>
        <taxon>Geobacteraceae</taxon>
        <taxon>Geomonas</taxon>
    </lineage>
</organism>
<dbReference type="Proteomes" id="UP000556026">
    <property type="component" value="Unassembled WGS sequence"/>
</dbReference>